<protein>
    <recommendedName>
        <fullName evidence="1">ORC1/DEAH AAA+ ATPase domain-containing protein</fullName>
    </recommendedName>
</protein>
<dbReference type="Pfam" id="PF13401">
    <property type="entry name" value="AAA_22"/>
    <property type="match status" value="1"/>
</dbReference>
<dbReference type="InterPro" id="IPR049945">
    <property type="entry name" value="AAA_22"/>
</dbReference>
<evidence type="ECO:0000313" key="2">
    <source>
        <dbReference type="EMBL" id="AFK05535.1"/>
    </source>
</evidence>
<sequence>MELNNFNVDLIKNSPVGLTLETNTLKIINENCYDAIEYRRMIAFIGDSGFGKTKSLEYFRNKNRNVYYVVVEKSMTSRKFYIELLNILGFTNTFGGSDLNNLIKSISFHLNQSKQPNLLIIDEAGKFSANQLLYLHEIRDNTKNNTGIILCGPPYFKKNMENWKLSEKQGIPELYRRIQSWISLEQPTMKEKKAFCAEHGILAELADEICKESKDFGTLENRILECRIAVTKYLKNTKSKT</sequence>
<feature type="domain" description="ORC1/DEAH AAA+ ATPase" evidence="1">
    <location>
        <begin position="38"/>
        <end position="158"/>
    </location>
</feature>
<dbReference type="EMBL" id="CP002962">
    <property type="protein sequence ID" value="AFK05535.1"/>
    <property type="molecule type" value="Genomic_DNA"/>
</dbReference>
<dbReference type="SUPFAM" id="SSF52540">
    <property type="entry name" value="P-loop containing nucleoside triphosphate hydrolases"/>
    <property type="match status" value="1"/>
</dbReference>
<organism evidence="2 3">
    <name type="scientific">Emticicia oligotrophica (strain DSM 17448 / CIP 109782 / MTCC 6937 / GPTSA100-15)</name>
    <dbReference type="NCBI Taxonomy" id="929562"/>
    <lineage>
        <taxon>Bacteria</taxon>
        <taxon>Pseudomonadati</taxon>
        <taxon>Bacteroidota</taxon>
        <taxon>Cytophagia</taxon>
        <taxon>Cytophagales</taxon>
        <taxon>Leadbetterellaceae</taxon>
        <taxon>Emticicia</taxon>
    </lineage>
</organism>
<proteinExistence type="predicted"/>
<dbReference type="InterPro" id="IPR027417">
    <property type="entry name" value="P-loop_NTPase"/>
</dbReference>
<geneLocation type="plasmid" evidence="2 3">
    <name>pEMTOL01</name>
</geneLocation>
<name>A0ABN4ASD4_EMTOG</name>
<dbReference type="Gene3D" id="3.40.50.300">
    <property type="entry name" value="P-loop containing nucleotide triphosphate hydrolases"/>
    <property type="match status" value="1"/>
</dbReference>
<evidence type="ECO:0000313" key="3">
    <source>
        <dbReference type="Proteomes" id="UP000002875"/>
    </source>
</evidence>
<keyword evidence="3" id="KW-1185">Reference proteome</keyword>
<accession>A0ABN4ASD4</accession>
<dbReference type="Proteomes" id="UP000002875">
    <property type="component" value="Plasmid pEMTOL01"/>
</dbReference>
<evidence type="ECO:0000259" key="1">
    <source>
        <dbReference type="Pfam" id="PF13401"/>
    </source>
</evidence>
<gene>
    <name evidence="2" type="ordered locus">Emtol_0265</name>
</gene>
<keyword evidence="2" id="KW-0614">Plasmid</keyword>
<reference evidence="2 3" key="1">
    <citation type="submission" date="2011-07" db="EMBL/GenBank/DDBJ databases">
        <title>The complete genome of plasmid 1 of Emticicia oligotrophica DSM 17448.</title>
        <authorList>
            <consortium name="US DOE Joint Genome Institute (JGI-PGF)"/>
            <person name="Lucas S."/>
            <person name="Han J."/>
            <person name="Lapidus A."/>
            <person name="Bruce D."/>
            <person name="Goodwin L."/>
            <person name="Pitluck S."/>
            <person name="Peters L."/>
            <person name="Kyrpides N."/>
            <person name="Mavromatis K."/>
            <person name="Ivanova N."/>
            <person name="Ovchinnikova G."/>
            <person name="Teshima H."/>
            <person name="Detter J.C."/>
            <person name="Tapia R."/>
            <person name="Han C."/>
            <person name="Land M."/>
            <person name="Hauser L."/>
            <person name="Markowitz V."/>
            <person name="Cheng J.-F."/>
            <person name="Hugenholtz P."/>
            <person name="Woyke T."/>
            <person name="Wu D."/>
            <person name="Tindall B."/>
            <person name="Pomrenke H."/>
            <person name="Brambilla E."/>
            <person name="Klenk H.-P."/>
            <person name="Eisen J.A."/>
        </authorList>
    </citation>
    <scope>NUCLEOTIDE SEQUENCE [LARGE SCALE GENOMIC DNA]</scope>
    <source>
        <strain evidence="3">DSM 17448 / GPTSA100-15</strain>
        <plasmid evidence="2 3">pEMTOL01</plasmid>
    </source>
</reference>